<accession>A0A8C9AGV0</accession>
<reference evidence="1" key="1">
    <citation type="submission" date="2025-08" db="UniProtKB">
        <authorList>
            <consortium name="Ensembl"/>
        </authorList>
    </citation>
    <scope>IDENTIFICATION</scope>
</reference>
<protein>
    <submittedName>
        <fullName evidence="1">Uncharacterized protein</fullName>
    </submittedName>
</protein>
<proteinExistence type="predicted"/>
<evidence type="ECO:0000313" key="2">
    <source>
        <dbReference type="Proteomes" id="UP000694414"/>
    </source>
</evidence>
<sequence length="49" mass="5634">MGLLLVENIKSWRGCQVISPFRRFTCTISPNGNWARPGICHRQVLQVLH</sequence>
<organism evidence="1 2">
    <name type="scientific">Prolemur simus</name>
    <name type="common">Greater bamboo lemur</name>
    <name type="synonym">Hapalemur simus</name>
    <dbReference type="NCBI Taxonomy" id="1328070"/>
    <lineage>
        <taxon>Eukaryota</taxon>
        <taxon>Metazoa</taxon>
        <taxon>Chordata</taxon>
        <taxon>Craniata</taxon>
        <taxon>Vertebrata</taxon>
        <taxon>Euteleostomi</taxon>
        <taxon>Mammalia</taxon>
        <taxon>Eutheria</taxon>
        <taxon>Euarchontoglires</taxon>
        <taxon>Primates</taxon>
        <taxon>Strepsirrhini</taxon>
        <taxon>Lemuriformes</taxon>
        <taxon>Lemuridae</taxon>
        <taxon>Prolemur</taxon>
    </lineage>
</organism>
<keyword evidence="2" id="KW-1185">Reference proteome</keyword>
<evidence type="ECO:0000313" key="1">
    <source>
        <dbReference type="Ensembl" id="ENSPSMP00000030192.1"/>
    </source>
</evidence>
<name>A0A8C9AGV0_PROSS</name>
<dbReference type="Proteomes" id="UP000694414">
    <property type="component" value="Unplaced"/>
</dbReference>
<dbReference type="AlphaFoldDB" id="A0A8C9AGV0"/>
<reference evidence="1" key="2">
    <citation type="submission" date="2025-09" db="UniProtKB">
        <authorList>
            <consortium name="Ensembl"/>
        </authorList>
    </citation>
    <scope>IDENTIFICATION</scope>
</reference>
<dbReference type="Ensembl" id="ENSPSMT00000034828.1">
    <property type="protein sequence ID" value="ENSPSMP00000030192.1"/>
    <property type="gene ID" value="ENSPSMG00000020940.1"/>
</dbReference>